<dbReference type="EMBL" id="GL945439">
    <property type="protein sequence ID" value="EGO21377.1"/>
    <property type="molecule type" value="Genomic_DNA"/>
</dbReference>
<name>F8P7G1_SERL9</name>
<dbReference type="PANTHER" id="PTHR28255">
    <property type="match status" value="1"/>
</dbReference>
<dbReference type="OrthoDB" id="2209940at2759"/>
<dbReference type="RefSeq" id="XP_007322334.1">
    <property type="nucleotide sequence ID" value="XM_007322272.1"/>
</dbReference>
<dbReference type="GO" id="GO:0072380">
    <property type="term" value="C:TRC complex"/>
    <property type="evidence" value="ECO:0007669"/>
    <property type="project" value="TreeGrafter"/>
</dbReference>
<feature type="non-terminal residue" evidence="1">
    <location>
        <position position="157"/>
    </location>
</feature>
<dbReference type="KEGG" id="sla:SERLADRAFT_357931"/>
<dbReference type="GeneID" id="18809590"/>
<dbReference type="InterPro" id="IPR010371">
    <property type="entry name" value="YBR137W-like"/>
</dbReference>
<dbReference type="PANTHER" id="PTHR28255:SF1">
    <property type="entry name" value="UPF0303 PROTEIN YBR137W"/>
    <property type="match status" value="1"/>
</dbReference>
<dbReference type="PIRSF" id="PIRSF008757">
    <property type="entry name" value="UCP008757"/>
    <property type="match status" value="1"/>
</dbReference>
<dbReference type="InterPro" id="IPR005624">
    <property type="entry name" value="PduO/GlcC-like"/>
</dbReference>
<sequence length="157" mass="17506">MSLSVQAIIQQEAECQLPSFDSNVAWELGCIIRKNVQKKFTRPVVVYIARANSNQLMFFAPSGPGTLPDNMHWVKRKEAVVLRWEVSTLLMRQRLSDMGSSLQQKYEMNDPSVYAVHGGGFPLKVKGVEGLVGVIVVSGLSQEDDHAVIVESIKEYL</sequence>
<dbReference type="HOGENOM" id="CLU_101036_1_0_1"/>
<accession>F8P7G1</accession>
<proteinExistence type="predicted"/>
<dbReference type="InterPro" id="IPR038084">
    <property type="entry name" value="PduO/GlcC-like_sf"/>
</dbReference>
<dbReference type="SUPFAM" id="SSF143744">
    <property type="entry name" value="GlcG-like"/>
    <property type="match status" value="1"/>
</dbReference>
<protein>
    <submittedName>
        <fullName evidence="1">Uncharacterized protein</fullName>
    </submittedName>
</protein>
<dbReference type="GO" id="GO:0006620">
    <property type="term" value="P:post-translational protein targeting to endoplasmic reticulum membrane"/>
    <property type="evidence" value="ECO:0007669"/>
    <property type="project" value="TreeGrafter"/>
</dbReference>
<organism>
    <name type="scientific">Serpula lacrymans var. lacrymans (strain S7.9)</name>
    <name type="common">Dry rot fungus</name>
    <dbReference type="NCBI Taxonomy" id="578457"/>
    <lineage>
        <taxon>Eukaryota</taxon>
        <taxon>Fungi</taxon>
        <taxon>Dikarya</taxon>
        <taxon>Basidiomycota</taxon>
        <taxon>Agaricomycotina</taxon>
        <taxon>Agaricomycetes</taxon>
        <taxon>Agaricomycetidae</taxon>
        <taxon>Boletales</taxon>
        <taxon>Coniophorineae</taxon>
        <taxon>Serpulaceae</taxon>
        <taxon>Serpula</taxon>
    </lineage>
</organism>
<dbReference type="AlphaFoldDB" id="F8P7G1"/>
<dbReference type="Proteomes" id="UP000008064">
    <property type="component" value="Unassembled WGS sequence"/>
</dbReference>
<dbReference type="Pfam" id="PF03928">
    <property type="entry name" value="HbpS-like"/>
    <property type="match status" value="1"/>
</dbReference>
<reference evidence="1" key="1">
    <citation type="submission" date="2011-04" db="EMBL/GenBank/DDBJ databases">
        <title>Evolution of plant cell wall degrading machinery underlies the functional diversity of forest fungi.</title>
        <authorList>
            <consortium name="US DOE Joint Genome Institute (JGI-PGF)"/>
            <person name="Eastwood D.C."/>
            <person name="Floudas D."/>
            <person name="Binder M."/>
            <person name="Majcherczyk A."/>
            <person name="Schneider P."/>
            <person name="Aerts A."/>
            <person name="Asiegbu F.O."/>
            <person name="Baker S.E."/>
            <person name="Barry K."/>
            <person name="Bendiksby M."/>
            <person name="Blumentritt M."/>
            <person name="Coutinho P.M."/>
            <person name="Cullen D."/>
            <person name="Cullen D."/>
            <person name="Gathman A."/>
            <person name="Goodell B."/>
            <person name="Henrissat B."/>
            <person name="Ihrmark K."/>
            <person name="Kauserud H."/>
            <person name="Kohler A."/>
            <person name="LaButti K."/>
            <person name="Lapidus A."/>
            <person name="Lavin J.L."/>
            <person name="Lee Y.-H."/>
            <person name="Lindquist E."/>
            <person name="Lilly W."/>
            <person name="Lucas S."/>
            <person name="Morin E."/>
            <person name="Murat C."/>
            <person name="Oguiza J.A."/>
            <person name="Park J."/>
            <person name="Pisabarro A.G."/>
            <person name="Riley R."/>
            <person name="Rosling A."/>
            <person name="Salamov A."/>
            <person name="Schmidt O."/>
            <person name="Schmutz J."/>
            <person name="Skrede I."/>
            <person name="Stenlid J."/>
            <person name="Wiebenga A."/>
            <person name="Xie X."/>
            <person name="Kues U."/>
            <person name="Hibbett D.S."/>
            <person name="Hoffmeister D."/>
            <person name="Hogberg N."/>
            <person name="Martin F."/>
            <person name="Grigoriev I.V."/>
            <person name="Watkinson S.C."/>
        </authorList>
    </citation>
    <scope>NUCLEOTIDE SEQUENCE</scope>
    <source>
        <strain evidence="1">S7.9</strain>
    </source>
</reference>
<evidence type="ECO:0000313" key="1">
    <source>
        <dbReference type="EMBL" id="EGO21377.1"/>
    </source>
</evidence>
<gene>
    <name evidence="1" type="ORF">SERLADRAFT_357931</name>
</gene>
<dbReference type="Gene3D" id="3.30.450.150">
    <property type="entry name" value="Haem-degrading domain"/>
    <property type="match status" value="1"/>
</dbReference>